<dbReference type="GO" id="GO:0005874">
    <property type="term" value="C:microtubule"/>
    <property type="evidence" value="ECO:0007669"/>
    <property type="project" value="UniProtKB-KW"/>
</dbReference>
<evidence type="ECO:0000259" key="2">
    <source>
        <dbReference type="Pfam" id="PF17681"/>
    </source>
</evidence>
<dbReference type="Proteomes" id="UP000807769">
    <property type="component" value="Unassembled WGS sequence"/>
</dbReference>
<sequence length="110" mass="12389">LQRIEAKHISPYPEYSQEDDDPLKGIHFVVSSPLTVQGRSFSLILFTGSSLRDLTERIVPLGTYYTAISSFVESRSHLDFGLVNHALYAAIWDMLKVKFPHRSGVVLLTP</sequence>
<dbReference type="RefSeq" id="XP_041189601.1">
    <property type="nucleotide sequence ID" value="XM_041331454.1"/>
</dbReference>
<name>A0A9P7E4F0_9AGAM</name>
<feature type="domain" description="Gamma tubulin complex component protein N-terminal" evidence="2">
    <location>
        <begin position="46"/>
        <end position="95"/>
    </location>
</feature>
<gene>
    <name evidence="3" type="ORF">BJ212DRAFT_1278889</name>
</gene>
<proteinExistence type="predicted"/>
<dbReference type="Pfam" id="PF17681">
    <property type="entry name" value="GCP_N_terminal"/>
    <property type="match status" value="1"/>
</dbReference>
<evidence type="ECO:0000313" key="4">
    <source>
        <dbReference type="Proteomes" id="UP000807769"/>
    </source>
</evidence>
<comment type="caution">
    <text evidence="3">The sequence shown here is derived from an EMBL/GenBank/DDBJ whole genome shotgun (WGS) entry which is preliminary data.</text>
</comment>
<dbReference type="InterPro" id="IPR041470">
    <property type="entry name" value="GCP_N"/>
</dbReference>
<reference evidence="3" key="1">
    <citation type="journal article" date="2020" name="New Phytol.">
        <title>Comparative genomics reveals dynamic genome evolution in host specialist ectomycorrhizal fungi.</title>
        <authorList>
            <person name="Lofgren L.A."/>
            <person name="Nguyen N.H."/>
            <person name="Vilgalys R."/>
            <person name="Ruytinx J."/>
            <person name="Liao H.L."/>
            <person name="Branco S."/>
            <person name="Kuo A."/>
            <person name="LaButti K."/>
            <person name="Lipzen A."/>
            <person name="Andreopoulos W."/>
            <person name="Pangilinan J."/>
            <person name="Riley R."/>
            <person name="Hundley H."/>
            <person name="Na H."/>
            <person name="Barry K."/>
            <person name="Grigoriev I.V."/>
            <person name="Stajich J.E."/>
            <person name="Kennedy P.G."/>
        </authorList>
    </citation>
    <scope>NUCLEOTIDE SEQUENCE</scope>
    <source>
        <strain evidence="3">MN1</strain>
    </source>
</reference>
<accession>A0A9P7E4F0</accession>
<dbReference type="GeneID" id="64625471"/>
<dbReference type="AlphaFoldDB" id="A0A9P7E4F0"/>
<protein>
    <recommendedName>
        <fullName evidence="2">Gamma tubulin complex component protein N-terminal domain-containing protein</fullName>
    </recommendedName>
</protein>
<evidence type="ECO:0000313" key="3">
    <source>
        <dbReference type="EMBL" id="KAG1810705.1"/>
    </source>
</evidence>
<evidence type="ECO:0000256" key="1">
    <source>
        <dbReference type="ARBA" id="ARBA00022701"/>
    </source>
</evidence>
<dbReference type="OrthoDB" id="2192946at2759"/>
<keyword evidence="1" id="KW-0493">Microtubule</keyword>
<organism evidence="3 4">
    <name type="scientific">Suillus subaureus</name>
    <dbReference type="NCBI Taxonomy" id="48587"/>
    <lineage>
        <taxon>Eukaryota</taxon>
        <taxon>Fungi</taxon>
        <taxon>Dikarya</taxon>
        <taxon>Basidiomycota</taxon>
        <taxon>Agaricomycotina</taxon>
        <taxon>Agaricomycetes</taxon>
        <taxon>Agaricomycetidae</taxon>
        <taxon>Boletales</taxon>
        <taxon>Suillineae</taxon>
        <taxon>Suillaceae</taxon>
        <taxon>Suillus</taxon>
    </lineage>
</organism>
<feature type="non-terminal residue" evidence="3">
    <location>
        <position position="1"/>
    </location>
</feature>
<keyword evidence="4" id="KW-1185">Reference proteome</keyword>
<dbReference type="EMBL" id="JABBWG010000032">
    <property type="protein sequence ID" value="KAG1810705.1"/>
    <property type="molecule type" value="Genomic_DNA"/>
</dbReference>